<reference evidence="8 9" key="1">
    <citation type="submission" date="2018-10" db="EMBL/GenBank/DDBJ databases">
        <title>Natrarchaeobius chitinivorans gen. nov., sp. nov., and Natrarchaeobius haloalkaliphilus sp. nov., alkaliphilic, chitin-utilizing haloarchaea from hypersaline alkaline lakes.</title>
        <authorList>
            <person name="Sorokin D.Y."/>
            <person name="Elcheninov A.G."/>
            <person name="Kostrikina N.A."/>
            <person name="Bale N.J."/>
            <person name="Sinninghe Damste J.S."/>
            <person name="Khijniak T.V."/>
            <person name="Kublanov I.V."/>
            <person name="Toshchakov S.V."/>
        </authorList>
    </citation>
    <scope>NUCLEOTIDE SEQUENCE [LARGE SCALE GENOMIC DNA]</scope>
    <source>
        <strain evidence="8 9">AArcht7</strain>
    </source>
</reference>
<gene>
    <name evidence="8" type="ORF">EA472_03450</name>
</gene>
<feature type="region of interest" description="Disordered" evidence="6">
    <location>
        <begin position="200"/>
        <end position="220"/>
    </location>
</feature>
<evidence type="ECO:0000256" key="5">
    <source>
        <dbReference type="ARBA" id="ARBA00024042"/>
    </source>
</evidence>
<dbReference type="InterPro" id="IPR012133">
    <property type="entry name" value="Alpha-hydoxy_acid_DH_FMN"/>
</dbReference>
<evidence type="ECO:0000256" key="2">
    <source>
        <dbReference type="ARBA" id="ARBA00022630"/>
    </source>
</evidence>
<evidence type="ECO:0000256" key="3">
    <source>
        <dbReference type="ARBA" id="ARBA00022643"/>
    </source>
</evidence>
<name>A0A3N6PLM9_NATCH</name>
<comment type="similarity">
    <text evidence="5">Belongs to the FMN-dependent alpha-hydroxy acid dehydrogenase family.</text>
</comment>
<evidence type="ECO:0000256" key="6">
    <source>
        <dbReference type="SAM" id="MobiDB-lite"/>
    </source>
</evidence>
<dbReference type="OrthoDB" id="56968at2157"/>
<sequence>MTDSPLYRRKREIETERRAVPLAFDELERAALERLSPDAEAYVTASAGAGETASANRAAFDRFRIVPRVLRDVSDRTLSVELFGETFPYPLMLAPVGGQTKYHEDGELATVRGAADADVPFAVSTASAHTIEAIADERDDATLLFQLYCTPDREETTELVRRAERAGYAGILLTVDFQVPRWAPETAASTNDRLYESTLANVNSDSDDEGTDATSDQLPRDESMTWDDLAFLTAATDLPIYLKGVVHPDDARLAVEHGMDGVVVSNHGGRQIDGSIAALTALTDVVDAVDGAVPVLFDSGVRGGADVFKAVALGADAAFIGRPYVYGLTLAGERGVYEVTHNVLAELDSVLGLSGHDSIADVDRSALVDADERGNSLAR</sequence>
<proteinExistence type="inferred from homology"/>
<dbReference type="AlphaFoldDB" id="A0A3N6PLM9"/>
<dbReference type="EMBL" id="REFZ01000002">
    <property type="protein sequence ID" value="RQH02370.1"/>
    <property type="molecule type" value="Genomic_DNA"/>
</dbReference>
<dbReference type="Gene3D" id="3.20.20.70">
    <property type="entry name" value="Aldolase class I"/>
    <property type="match status" value="1"/>
</dbReference>
<keyword evidence="3" id="KW-0288">FMN</keyword>
<dbReference type="GO" id="GO:0010181">
    <property type="term" value="F:FMN binding"/>
    <property type="evidence" value="ECO:0007669"/>
    <property type="project" value="InterPro"/>
</dbReference>
<keyword evidence="4" id="KW-0560">Oxidoreductase</keyword>
<dbReference type="PANTHER" id="PTHR10578">
    <property type="entry name" value="S -2-HYDROXY-ACID OXIDASE-RELATED"/>
    <property type="match status" value="1"/>
</dbReference>
<dbReference type="InterPro" id="IPR000262">
    <property type="entry name" value="FMN-dep_DH"/>
</dbReference>
<dbReference type="InterPro" id="IPR037396">
    <property type="entry name" value="FMN_HAD"/>
</dbReference>
<dbReference type="InterPro" id="IPR013785">
    <property type="entry name" value="Aldolase_TIM"/>
</dbReference>
<dbReference type="PROSITE" id="PS00557">
    <property type="entry name" value="FMN_HYDROXY_ACID_DH_1"/>
    <property type="match status" value="1"/>
</dbReference>
<comment type="cofactor">
    <cofactor evidence="1">
        <name>FMN</name>
        <dbReference type="ChEBI" id="CHEBI:58210"/>
    </cofactor>
</comment>
<protein>
    <submittedName>
        <fullName evidence="8">Alpha-hydroxy-acid oxidizing protein</fullName>
    </submittedName>
</protein>
<dbReference type="Pfam" id="PF01070">
    <property type="entry name" value="FMN_dh"/>
    <property type="match status" value="1"/>
</dbReference>
<dbReference type="PIRSF" id="PIRSF000138">
    <property type="entry name" value="Al-hdrx_acd_dh"/>
    <property type="match status" value="1"/>
</dbReference>
<comment type="caution">
    <text evidence="8">The sequence shown here is derived from an EMBL/GenBank/DDBJ whole genome shotgun (WGS) entry which is preliminary data.</text>
</comment>
<organism evidence="8 9">
    <name type="scientific">Natrarchaeobius chitinivorans</name>
    <dbReference type="NCBI Taxonomy" id="1679083"/>
    <lineage>
        <taxon>Archaea</taxon>
        <taxon>Methanobacteriati</taxon>
        <taxon>Methanobacteriota</taxon>
        <taxon>Stenosarchaea group</taxon>
        <taxon>Halobacteria</taxon>
        <taxon>Halobacteriales</taxon>
        <taxon>Natrialbaceae</taxon>
        <taxon>Natrarchaeobius</taxon>
    </lineage>
</organism>
<dbReference type="FunFam" id="3.20.20.70:FF:000029">
    <property type="entry name" value="L-lactate dehydrogenase"/>
    <property type="match status" value="1"/>
</dbReference>
<dbReference type="InterPro" id="IPR008259">
    <property type="entry name" value="FMN_hydac_DH_AS"/>
</dbReference>
<accession>A0A3N6PLM9</accession>
<dbReference type="PROSITE" id="PS51349">
    <property type="entry name" value="FMN_HYDROXY_ACID_DH_2"/>
    <property type="match status" value="1"/>
</dbReference>
<dbReference type="GO" id="GO:0016614">
    <property type="term" value="F:oxidoreductase activity, acting on CH-OH group of donors"/>
    <property type="evidence" value="ECO:0007669"/>
    <property type="project" value="UniProtKB-ARBA"/>
</dbReference>
<evidence type="ECO:0000313" key="9">
    <source>
        <dbReference type="Proteomes" id="UP000281431"/>
    </source>
</evidence>
<evidence type="ECO:0000313" key="8">
    <source>
        <dbReference type="EMBL" id="RQH02370.1"/>
    </source>
</evidence>
<evidence type="ECO:0000256" key="4">
    <source>
        <dbReference type="ARBA" id="ARBA00023002"/>
    </source>
</evidence>
<evidence type="ECO:0000259" key="7">
    <source>
        <dbReference type="PROSITE" id="PS51349"/>
    </source>
</evidence>
<dbReference type="Proteomes" id="UP000281431">
    <property type="component" value="Unassembled WGS sequence"/>
</dbReference>
<feature type="domain" description="FMN hydroxy acid dehydrogenase" evidence="7">
    <location>
        <begin position="16"/>
        <end position="372"/>
    </location>
</feature>
<keyword evidence="2" id="KW-0285">Flavoprotein</keyword>
<dbReference type="SUPFAM" id="SSF51395">
    <property type="entry name" value="FMN-linked oxidoreductases"/>
    <property type="match status" value="1"/>
</dbReference>
<keyword evidence="9" id="KW-1185">Reference proteome</keyword>
<evidence type="ECO:0000256" key="1">
    <source>
        <dbReference type="ARBA" id="ARBA00001917"/>
    </source>
</evidence>
<dbReference type="PANTHER" id="PTHR10578:SF143">
    <property type="entry name" value="FMN-DEPENDENT ALPHA-HYDROXY ACID DEHYDROGENASE PB1A11.03"/>
    <property type="match status" value="1"/>
</dbReference>